<comment type="catalytic activity">
    <reaction evidence="1">
        <text>Release of an N-terminal amino acid, Xaa-|-Yaa- from a peptide, amide or arylamide. Xaa is preferably Ala, but may be most amino acids including Pro (slow action). When a terminal hydrophobic residue is followed by a prolyl residue, the two may be released as an intact Xaa-Pro dipeptide.</text>
        <dbReference type="EC" id="3.4.11.2"/>
    </reaction>
</comment>
<keyword evidence="14" id="KW-0482">Metalloprotease</keyword>
<dbReference type="Proteomes" id="UP000660380">
    <property type="component" value="Unassembled WGS sequence"/>
</dbReference>
<name>A0ABR8GXX7_9CYAN</name>
<dbReference type="Pfam" id="PF13646">
    <property type="entry name" value="HEAT_2"/>
    <property type="match status" value="1"/>
</dbReference>
<evidence type="ECO:0000256" key="8">
    <source>
        <dbReference type="ARBA" id="ARBA00022549"/>
    </source>
</evidence>
<dbReference type="PRINTS" id="PR00756">
    <property type="entry name" value="ALADIPTASE"/>
</dbReference>
<comment type="caution">
    <text evidence="21">The sequence shown here is derived from an EMBL/GenBank/DDBJ whole genome shotgun (WGS) entry which is preliminary data.</text>
</comment>
<dbReference type="EC" id="3.4.11.2" evidence="5"/>
<keyword evidence="18" id="KW-0175">Coiled coil</keyword>
<dbReference type="CDD" id="cd09603">
    <property type="entry name" value="M1_APN_like"/>
    <property type="match status" value="1"/>
</dbReference>
<evidence type="ECO:0000256" key="1">
    <source>
        <dbReference type="ARBA" id="ARBA00000098"/>
    </source>
</evidence>
<evidence type="ECO:0000259" key="20">
    <source>
        <dbReference type="Pfam" id="PF17900"/>
    </source>
</evidence>
<dbReference type="Gene3D" id="2.60.40.1730">
    <property type="entry name" value="tricorn interacting facor f3 domain"/>
    <property type="match status" value="1"/>
</dbReference>
<organism evidence="21 22">
    <name type="scientific">Scytonema hofmannii FACHB-248</name>
    <dbReference type="NCBI Taxonomy" id="1842502"/>
    <lineage>
        <taxon>Bacteria</taxon>
        <taxon>Bacillati</taxon>
        <taxon>Cyanobacteriota</taxon>
        <taxon>Cyanophyceae</taxon>
        <taxon>Nostocales</taxon>
        <taxon>Scytonemataceae</taxon>
        <taxon>Scytonema</taxon>
    </lineage>
</organism>
<evidence type="ECO:0000313" key="22">
    <source>
        <dbReference type="Proteomes" id="UP000660380"/>
    </source>
</evidence>
<dbReference type="InterPro" id="IPR045357">
    <property type="entry name" value="Aminopeptidase_N-like_N"/>
</dbReference>
<dbReference type="InterPro" id="IPR014782">
    <property type="entry name" value="Peptidase_M1_dom"/>
</dbReference>
<keyword evidence="9" id="KW-0645">Protease</keyword>
<keyword evidence="7" id="KW-0031">Aminopeptidase</keyword>
<evidence type="ECO:0000256" key="3">
    <source>
        <dbReference type="ARBA" id="ARBA00009299"/>
    </source>
</evidence>
<feature type="coiled-coil region" evidence="18">
    <location>
        <begin position="865"/>
        <end position="892"/>
    </location>
</feature>
<keyword evidence="10" id="KW-0479">Metal-binding</keyword>
<reference evidence="21 22" key="1">
    <citation type="journal article" date="2020" name="ISME J.">
        <title>Comparative genomics reveals insights into cyanobacterial evolution and habitat adaptation.</title>
        <authorList>
            <person name="Chen M.Y."/>
            <person name="Teng W.K."/>
            <person name="Zhao L."/>
            <person name="Hu C.X."/>
            <person name="Zhou Y.K."/>
            <person name="Han B.P."/>
            <person name="Song L.R."/>
            <person name="Shu W.S."/>
        </authorList>
    </citation>
    <scope>NUCLEOTIDE SEQUENCE [LARGE SCALE GENOMIC DNA]</scope>
    <source>
        <strain evidence="21 22">FACHB-248</strain>
    </source>
</reference>
<dbReference type="SUPFAM" id="SSF63737">
    <property type="entry name" value="Leukotriene A4 hydrolase N-terminal domain"/>
    <property type="match status" value="1"/>
</dbReference>
<feature type="domain" description="Aminopeptidase N-like N-terminal" evidence="20">
    <location>
        <begin position="26"/>
        <end position="207"/>
    </location>
</feature>
<evidence type="ECO:0000256" key="4">
    <source>
        <dbReference type="ARBA" id="ARBA00010136"/>
    </source>
</evidence>
<evidence type="ECO:0000256" key="6">
    <source>
        <dbReference type="ARBA" id="ARBA00015611"/>
    </source>
</evidence>
<evidence type="ECO:0000256" key="17">
    <source>
        <dbReference type="ARBA" id="ARBA00031533"/>
    </source>
</evidence>
<evidence type="ECO:0000256" key="2">
    <source>
        <dbReference type="ARBA" id="ARBA00001947"/>
    </source>
</evidence>
<dbReference type="InterPro" id="IPR004155">
    <property type="entry name" value="PBS_lyase_HEAT"/>
</dbReference>
<dbReference type="Gene3D" id="1.10.390.10">
    <property type="entry name" value="Neutral Protease Domain 2"/>
    <property type="match status" value="1"/>
</dbReference>
<dbReference type="PANTHER" id="PTHR11533">
    <property type="entry name" value="PROTEASE M1 ZINC METALLOPROTEASE"/>
    <property type="match status" value="1"/>
</dbReference>
<dbReference type="EMBL" id="JACJTA010000080">
    <property type="protein sequence ID" value="MBD2608003.1"/>
    <property type="molecule type" value="Genomic_DNA"/>
</dbReference>
<keyword evidence="22" id="KW-1185">Reference proteome</keyword>
<comment type="cofactor">
    <cofactor evidence="2">
        <name>Zn(2+)</name>
        <dbReference type="ChEBI" id="CHEBI:29105"/>
    </cofactor>
</comment>
<dbReference type="Pfam" id="PF17900">
    <property type="entry name" value="Peptidase_M1_N"/>
    <property type="match status" value="1"/>
</dbReference>
<sequence>MSQFSFDAENNHHRSFELPGAKPHYNPDRPGQVEHIYLDLSLDIPNQSYQGSCRIRLLPISNGVDRLTLDAVNLNIKSVEVNEVPSKFDYDGEQLLIQLSQPTQVGVRLLLAIAYSVEKPQRGIYFIQPDKHYPDKPTQVWTQGEDEDSRFWFPCFDYPGQLSSSEIKVRVPKQFVAISNGELIDTTEDGDDKIYHWLQQQVHPTYLMTLAVGNFAAIRDEWQGKPVTYYVEKGREEDAKRSMGKTPRMMEFLSEKYGYTYAFPNYDQVCVDDFIFGGMENTSTTLLTDRCLLDERAGLDNRNTESLVVHELAHQWFGDLVVIKHWSHAWVKEGMASYSEVMWTEHEYGDQEAAYYRLLEARSYLAEDASRYRRPMVTHVYREAIELYDRHIYEKGSCVYHMIRAELGEELFWQAIGTFVRDNAHKTVETIDLIRAIEKATGRNLTFLFDQYVYRGGHPDFKVAYSWDQDAKLAKVTVTQNQVTTESNGNKLFDLKIPIGFGYTPQEGRDVPAERLYEDRRDVPQESLYGDRTDAINRVSTANLKIFTVRVNEREQSFYFPLTSKPNFISFDVGNNYLKTVSLEYAVSELKAQMEFDPNPISRIYAAEALAKKGGLEAVNALSAALQNDSFWGVRAEVAKQLANVKLNQAFERLVVGLKDTSSFVRRSVVEALGTIKTNESFKALKPLLEHGDPSYYVEAMAARSIGAIASANLDDKPKEEKALKLLKSVLSEKAGWNEVVRSGAIAGLAELKTSEAALNLILEYTKIGIPQPLRLSAIRALGKISVGQSAANLETILNRLNCLAKESFFLTQVAVVVALGQMETPKAISILRSLADQTADGRVRRYAEEEISKVSLHIGPEGTLRQLREELDQVKQQNQELKSRLENLEAKSKL</sequence>
<evidence type="ECO:0000313" key="21">
    <source>
        <dbReference type="EMBL" id="MBD2608003.1"/>
    </source>
</evidence>
<dbReference type="PANTHER" id="PTHR11533:SF174">
    <property type="entry name" value="PUROMYCIN-SENSITIVE AMINOPEPTIDASE-RELATED"/>
    <property type="match status" value="1"/>
</dbReference>
<protein>
    <recommendedName>
        <fullName evidence="6">Aminopeptidase N</fullName>
        <ecNumber evidence="5">3.4.11.2</ecNumber>
    </recommendedName>
    <alternativeName>
        <fullName evidence="16">Alanine aminopeptidase</fullName>
    </alternativeName>
    <alternativeName>
        <fullName evidence="17">Lysyl aminopeptidase</fullName>
    </alternativeName>
</protein>
<evidence type="ECO:0000256" key="10">
    <source>
        <dbReference type="ARBA" id="ARBA00022723"/>
    </source>
</evidence>
<dbReference type="Pfam" id="PF01433">
    <property type="entry name" value="Peptidase_M1"/>
    <property type="match status" value="1"/>
</dbReference>
<dbReference type="Gene3D" id="1.25.10.10">
    <property type="entry name" value="Leucine-rich Repeat Variant"/>
    <property type="match status" value="3"/>
</dbReference>
<feature type="domain" description="Peptidase M1 membrane alanine aminopeptidase" evidence="19">
    <location>
        <begin position="242"/>
        <end position="452"/>
    </location>
</feature>
<dbReference type="InterPro" id="IPR042097">
    <property type="entry name" value="Aminopeptidase_N-like_N_sf"/>
</dbReference>
<comment type="similarity">
    <text evidence="3">Belongs to the CpcE/RpcE/PecE family.</text>
</comment>
<evidence type="ECO:0000256" key="5">
    <source>
        <dbReference type="ARBA" id="ARBA00012564"/>
    </source>
</evidence>
<comment type="similarity">
    <text evidence="4">Belongs to the peptidase M1 family.</text>
</comment>
<dbReference type="SUPFAM" id="SSF55486">
    <property type="entry name" value="Metalloproteases ('zincins'), catalytic domain"/>
    <property type="match status" value="1"/>
</dbReference>
<evidence type="ECO:0000256" key="7">
    <source>
        <dbReference type="ARBA" id="ARBA00022438"/>
    </source>
</evidence>
<evidence type="ECO:0000259" key="19">
    <source>
        <dbReference type="Pfam" id="PF01433"/>
    </source>
</evidence>
<dbReference type="InterPro" id="IPR016024">
    <property type="entry name" value="ARM-type_fold"/>
</dbReference>
<proteinExistence type="inferred from homology"/>
<dbReference type="SMART" id="SM00567">
    <property type="entry name" value="EZ_HEAT"/>
    <property type="match status" value="6"/>
</dbReference>
<evidence type="ECO:0000256" key="9">
    <source>
        <dbReference type="ARBA" id="ARBA00022670"/>
    </source>
</evidence>
<keyword evidence="15" id="KW-0456">Lyase</keyword>
<keyword evidence="13" id="KW-0862">Zinc</keyword>
<dbReference type="InterPro" id="IPR027268">
    <property type="entry name" value="Peptidase_M4/M1_CTD_sf"/>
</dbReference>
<dbReference type="InterPro" id="IPR011989">
    <property type="entry name" value="ARM-like"/>
</dbReference>
<accession>A0ABR8GXX7</accession>
<dbReference type="InterPro" id="IPR050344">
    <property type="entry name" value="Peptidase_M1_aminopeptidases"/>
</dbReference>
<dbReference type="InterPro" id="IPR001930">
    <property type="entry name" value="Peptidase_M1"/>
</dbReference>
<evidence type="ECO:0000256" key="15">
    <source>
        <dbReference type="ARBA" id="ARBA00023239"/>
    </source>
</evidence>
<evidence type="ECO:0000256" key="13">
    <source>
        <dbReference type="ARBA" id="ARBA00022833"/>
    </source>
</evidence>
<evidence type="ECO:0000256" key="16">
    <source>
        <dbReference type="ARBA" id="ARBA00029811"/>
    </source>
</evidence>
<keyword evidence="11" id="KW-0605">Phycobilisome</keyword>
<dbReference type="SUPFAM" id="SSF48371">
    <property type="entry name" value="ARM repeat"/>
    <property type="match status" value="1"/>
</dbReference>
<evidence type="ECO:0000256" key="11">
    <source>
        <dbReference type="ARBA" id="ARBA00022738"/>
    </source>
</evidence>
<gene>
    <name evidence="21" type="ORF">H6G81_26675</name>
</gene>
<dbReference type="RefSeq" id="WP_029638142.1">
    <property type="nucleotide sequence ID" value="NZ_JACJTA010000080.1"/>
</dbReference>
<keyword evidence="8" id="KW-0042">Antenna complex</keyword>
<evidence type="ECO:0000256" key="14">
    <source>
        <dbReference type="ARBA" id="ARBA00023049"/>
    </source>
</evidence>
<evidence type="ECO:0000256" key="12">
    <source>
        <dbReference type="ARBA" id="ARBA00022801"/>
    </source>
</evidence>
<evidence type="ECO:0000256" key="18">
    <source>
        <dbReference type="SAM" id="Coils"/>
    </source>
</evidence>
<keyword evidence="12" id="KW-0378">Hydrolase</keyword>